<proteinExistence type="predicted"/>
<dbReference type="SUPFAM" id="SSF52540">
    <property type="entry name" value="P-loop containing nucleoside triphosphate hydrolases"/>
    <property type="match status" value="1"/>
</dbReference>
<organism evidence="2 3">
    <name type="scientific">Streptomyces chrestomyceticus</name>
    <dbReference type="NCBI Taxonomy" id="68185"/>
    <lineage>
        <taxon>Bacteria</taxon>
        <taxon>Bacillati</taxon>
        <taxon>Actinomycetota</taxon>
        <taxon>Actinomycetes</taxon>
        <taxon>Kitasatosporales</taxon>
        <taxon>Streptomycetaceae</taxon>
        <taxon>Streptomyces</taxon>
    </lineage>
</organism>
<dbReference type="InterPro" id="IPR049945">
    <property type="entry name" value="AAA_22"/>
</dbReference>
<evidence type="ECO:0000259" key="1">
    <source>
        <dbReference type="Pfam" id="PF13401"/>
    </source>
</evidence>
<keyword evidence="2" id="KW-0547">Nucleotide-binding</keyword>
<dbReference type="Gene3D" id="3.40.50.300">
    <property type="entry name" value="P-loop containing nucleotide triphosphate hydrolases"/>
    <property type="match status" value="1"/>
</dbReference>
<comment type="caution">
    <text evidence="2">The sequence shown here is derived from an EMBL/GenBank/DDBJ whole genome shotgun (WGS) entry which is preliminary data.</text>
</comment>
<keyword evidence="3" id="KW-1185">Reference proteome</keyword>
<dbReference type="Proteomes" id="UP001348265">
    <property type="component" value="Unassembled WGS sequence"/>
</dbReference>
<accession>A0ABU7WQS2</accession>
<dbReference type="RefSeq" id="WP_331786456.1">
    <property type="nucleotide sequence ID" value="NZ_JAVFKM010000004.1"/>
</dbReference>
<dbReference type="InterPro" id="IPR027417">
    <property type="entry name" value="P-loop_NTPase"/>
</dbReference>
<evidence type="ECO:0000313" key="2">
    <source>
        <dbReference type="EMBL" id="MEF3113878.1"/>
    </source>
</evidence>
<dbReference type="GO" id="GO:0005524">
    <property type="term" value="F:ATP binding"/>
    <property type="evidence" value="ECO:0007669"/>
    <property type="project" value="UniProtKB-KW"/>
</dbReference>
<protein>
    <submittedName>
        <fullName evidence="2">ATP-binding protein</fullName>
    </submittedName>
</protein>
<feature type="domain" description="ORC1/DEAH AAA+ ATPase" evidence="1">
    <location>
        <begin position="99"/>
        <end position="233"/>
    </location>
</feature>
<gene>
    <name evidence="2" type="ORF">RB636_11840</name>
</gene>
<evidence type="ECO:0000313" key="3">
    <source>
        <dbReference type="Proteomes" id="UP001348265"/>
    </source>
</evidence>
<reference evidence="2 3" key="1">
    <citation type="submission" date="2023-08" db="EMBL/GenBank/DDBJ databases">
        <authorList>
            <person name="Sharma P."/>
            <person name="Verma V."/>
            <person name="Mohan M.K."/>
            <person name="Dubey A.K."/>
        </authorList>
    </citation>
    <scope>NUCLEOTIDE SEQUENCE [LARGE SCALE GENOMIC DNA]</scope>
    <source>
        <strain evidence="2 3">ADP4</strain>
    </source>
</reference>
<name>A0ABU7WQS2_9ACTN</name>
<keyword evidence="2" id="KW-0067">ATP-binding</keyword>
<dbReference type="Pfam" id="PF13401">
    <property type="entry name" value="AAA_22"/>
    <property type="match status" value="1"/>
</dbReference>
<dbReference type="EMBL" id="JAVFKM010000004">
    <property type="protein sequence ID" value="MEF3113878.1"/>
    <property type="molecule type" value="Genomic_DNA"/>
</dbReference>
<sequence length="352" mass="39541">MSREELIRTFSPHVADAVTRPFEIPLLTHREGWDTGARRLLAAPDLADSAPKGTPVGPRDPRLMYHAEMLPVITPALRRGLHDARRQLRKNRFSSVGRATNMIIDGDRGCGKTTLLVQIGRGYQGLIETDLGPDANRIPVIYITVPSERESTLHWSLPFAEFLGLNHTLNPTDRTRRPSDMTEPVTHVMHNARARLVLVDGLDRLADNEIHGAFDYFETLQDRTRATFVYCGTGAADIVHEARYGRRRKNLPNAVKGTARPDTQPVLWAGAIDYGDDWHSVVKGFDDDLRLYDHIPGTLVKMSRYLHKRTGGYINTLNDLICTAAQDAIETGTETITRPLLDTIRTGRHDTW</sequence>